<dbReference type="GeneID" id="107481408"/>
<dbReference type="Proteomes" id="UP000515211">
    <property type="component" value="Chromosome 3"/>
</dbReference>
<sequence length="195" mass="22658">MVQEVFRTNPSTDVRLLLIGKRGKDGRRYNLPSIDEIAGLVVGDFDANRQERDIIIETKSGELQRISELNPSYLRLQYPLLFSYGKDGWREKILLNHIKPNANNEESFVSMRDFFAFRIQHKPWREGVLLYSKRLFQQFSVDAFSMIEAARLKYVYSKQKQYRAEIYKGLKDAVLNGETEASSLGKRIILPATFT</sequence>
<dbReference type="AlphaFoldDB" id="A0A6P4CV45"/>
<dbReference type="PANTHER" id="PTHR45786:SF66">
    <property type="entry name" value="HOOK MOTIF PROTEIN, PUTATIVE-RELATED"/>
    <property type="match status" value="1"/>
</dbReference>
<dbReference type="Pfam" id="PF14214">
    <property type="entry name" value="Helitron_like_N"/>
    <property type="match status" value="1"/>
</dbReference>
<accession>A0A6P4CV45</accession>
<evidence type="ECO:0000313" key="2">
    <source>
        <dbReference type="Proteomes" id="UP000515211"/>
    </source>
</evidence>
<name>A0A6P4CV45_ARADU</name>
<dbReference type="KEGG" id="adu:107481408"/>
<organism evidence="2 3">
    <name type="scientific">Arachis duranensis</name>
    <name type="common">Wild peanut</name>
    <dbReference type="NCBI Taxonomy" id="130453"/>
    <lineage>
        <taxon>Eukaryota</taxon>
        <taxon>Viridiplantae</taxon>
        <taxon>Streptophyta</taxon>
        <taxon>Embryophyta</taxon>
        <taxon>Tracheophyta</taxon>
        <taxon>Spermatophyta</taxon>
        <taxon>Magnoliopsida</taxon>
        <taxon>eudicotyledons</taxon>
        <taxon>Gunneridae</taxon>
        <taxon>Pentapetalae</taxon>
        <taxon>rosids</taxon>
        <taxon>fabids</taxon>
        <taxon>Fabales</taxon>
        <taxon>Fabaceae</taxon>
        <taxon>Papilionoideae</taxon>
        <taxon>50 kb inversion clade</taxon>
        <taxon>dalbergioids sensu lato</taxon>
        <taxon>Dalbergieae</taxon>
        <taxon>Pterocarpus clade</taxon>
        <taxon>Arachis</taxon>
    </lineage>
</organism>
<gene>
    <name evidence="3" type="primary">LOC107481408</name>
</gene>
<dbReference type="PANTHER" id="PTHR45786">
    <property type="entry name" value="DNA BINDING PROTEIN-LIKE"/>
    <property type="match status" value="1"/>
</dbReference>
<dbReference type="RefSeq" id="XP_015957170.1">
    <property type="nucleotide sequence ID" value="XM_016101684.1"/>
</dbReference>
<protein>
    <submittedName>
        <fullName evidence="3">Uncharacterized protein LOC107481408</fullName>
    </submittedName>
</protein>
<dbReference type="InterPro" id="IPR025476">
    <property type="entry name" value="Helitron_helicase-like"/>
</dbReference>
<feature type="domain" description="Helitron helicase-like" evidence="1">
    <location>
        <begin position="115"/>
        <end position="195"/>
    </location>
</feature>
<keyword evidence="2" id="KW-1185">Reference proteome</keyword>
<evidence type="ECO:0000313" key="3">
    <source>
        <dbReference type="RefSeq" id="XP_015957170.1"/>
    </source>
</evidence>
<reference evidence="3" key="2">
    <citation type="submission" date="2025-08" db="UniProtKB">
        <authorList>
            <consortium name="RefSeq"/>
        </authorList>
    </citation>
    <scope>IDENTIFICATION</scope>
    <source>
        <tissue evidence="3">Whole plant</tissue>
    </source>
</reference>
<evidence type="ECO:0000259" key="1">
    <source>
        <dbReference type="Pfam" id="PF14214"/>
    </source>
</evidence>
<proteinExistence type="predicted"/>
<reference evidence="2" key="1">
    <citation type="journal article" date="2016" name="Nat. Genet.">
        <title>The genome sequences of Arachis duranensis and Arachis ipaensis, the diploid ancestors of cultivated peanut.</title>
        <authorList>
            <person name="Bertioli D.J."/>
            <person name="Cannon S.B."/>
            <person name="Froenicke L."/>
            <person name="Huang G."/>
            <person name="Farmer A.D."/>
            <person name="Cannon E.K."/>
            <person name="Liu X."/>
            <person name="Gao D."/>
            <person name="Clevenger J."/>
            <person name="Dash S."/>
            <person name="Ren L."/>
            <person name="Moretzsohn M.C."/>
            <person name="Shirasawa K."/>
            <person name="Huang W."/>
            <person name="Vidigal B."/>
            <person name="Abernathy B."/>
            <person name="Chu Y."/>
            <person name="Niederhuth C.E."/>
            <person name="Umale P."/>
            <person name="Araujo A.C."/>
            <person name="Kozik A."/>
            <person name="Kim K.D."/>
            <person name="Burow M.D."/>
            <person name="Varshney R.K."/>
            <person name="Wang X."/>
            <person name="Zhang X."/>
            <person name="Barkley N."/>
            <person name="Guimaraes P.M."/>
            <person name="Isobe S."/>
            <person name="Guo B."/>
            <person name="Liao B."/>
            <person name="Stalker H.T."/>
            <person name="Schmitz R.J."/>
            <person name="Scheffler B.E."/>
            <person name="Leal-Bertioli S.C."/>
            <person name="Xun X."/>
            <person name="Jackson S.A."/>
            <person name="Michelmore R."/>
            <person name="Ozias-Akins P."/>
        </authorList>
    </citation>
    <scope>NUCLEOTIDE SEQUENCE [LARGE SCALE GENOMIC DNA]</scope>
    <source>
        <strain evidence="2">cv. V14167</strain>
    </source>
</reference>
<dbReference type="OrthoDB" id="1928976at2759"/>